<accession>A0A2U8FP50</accession>
<feature type="transmembrane region" description="Helical" evidence="1">
    <location>
        <begin position="29"/>
        <end position="50"/>
    </location>
</feature>
<evidence type="ECO:0008006" key="4">
    <source>
        <dbReference type="Google" id="ProtNLM"/>
    </source>
</evidence>
<name>A0A2U8FP50_9BURK</name>
<proteinExistence type="predicted"/>
<reference evidence="2 3" key="1">
    <citation type="submission" date="2018-05" db="EMBL/GenBank/DDBJ databases">
        <title>complete genome sequence of Aquabacterium olei NBRC 110486.</title>
        <authorList>
            <person name="Tang B."/>
            <person name="Chang J."/>
            <person name="Zhang L."/>
            <person name="Yang H."/>
        </authorList>
    </citation>
    <scope>NUCLEOTIDE SEQUENCE [LARGE SCALE GENOMIC DNA]</scope>
    <source>
        <strain evidence="2 3">NBRC 110486</strain>
    </source>
</reference>
<keyword evidence="1" id="KW-0472">Membrane</keyword>
<dbReference type="EMBL" id="CP029210">
    <property type="protein sequence ID" value="AWI52116.1"/>
    <property type="molecule type" value="Genomic_DNA"/>
</dbReference>
<evidence type="ECO:0000256" key="1">
    <source>
        <dbReference type="SAM" id="Phobius"/>
    </source>
</evidence>
<dbReference type="OrthoDB" id="199365at2"/>
<dbReference type="InterPro" id="IPR018676">
    <property type="entry name" value="DUF2149"/>
</dbReference>
<evidence type="ECO:0000313" key="3">
    <source>
        <dbReference type="Proteomes" id="UP000244892"/>
    </source>
</evidence>
<sequence>MSDFQPVPPRARQRRTSGLLEDLEDDDPILSVVNLIDVFLVLVAALLLVVSQNPLTPFTDDKLTVIRRAGQPDMEIVIKDGQKIDRYKATDGQGAGAGVKAGMLYKMQDGGMVYVPE</sequence>
<dbReference type="AlphaFoldDB" id="A0A2U8FP50"/>
<dbReference type="RefSeq" id="WP_109033834.1">
    <property type="nucleotide sequence ID" value="NZ_CP029210.1"/>
</dbReference>
<keyword evidence="1" id="KW-1133">Transmembrane helix</keyword>
<organism evidence="2 3">
    <name type="scientific">Aquabacterium olei</name>
    <dbReference type="NCBI Taxonomy" id="1296669"/>
    <lineage>
        <taxon>Bacteria</taxon>
        <taxon>Pseudomonadati</taxon>
        <taxon>Pseudomonadota</taxon>
        <taxon>Betaproteobacteria</taxon>
        <taxon>Burkholderiales</taxon>
        <taxon>Aquabacterium</taxon>
    </lineage>
</organism>
<dbReference type="KEGG" id="aon:DEH84_00625"/>
<dbReference type="Proteomes" id="UP000244892">
    <property type="component" value="Chromosome"/>
</dbReference>
<evidence type="ECO:0000313" key="2">
    <source>
        <dbReference type="EMBL" id="AWI52116.1"/>
    </source>
</evidence>
<keyword evidence="1" id="KW-0812">Transmembrane</keyword>
<protein>
    <recommendedName>
        <fullName evidence="4">DUF2149 domain-containing protein</fullName>
    </recommendedName>
</protein>
<keyword evidence="3" id="KW-1185">Reference proteome</keyword>
<gene>
    <name evidence="2" type="ORF">DEH84_00625</name>
</gene>
<dbReference type="Pfam" id="PF09919">
    <property type="entry name" value="DUF2149"/>
    <property type="match status" value="1"/>
</dbReference>